<evidence type="ECO:0000313" key="4">
    <source>
        <dbReference type="Proteomes" id="UP000054350"/>
    </source>
</evidence>
<reference evidence="4" key="2">
    <citation type="submission" date="2009-11" db="EMBL/GenBank/DDBJ databases">
        <title>The Genome Sequence of Allomyces macrogynus strain ATCC 38327.</title>
        <authorList>
            <consortium name="The Broad Institute Genome Sequencing Platform"/>
            <person name="Russ C."/>
            <person name="Cuomo C."/>
            <person name="Shea T."/>
            <person name="Young S.K."/>
            <person name="Zeng Q."/>
            <person name="Koehrsen M."/>
            <person name="Haas B."/>
            <person name="Borodovsky M."/>
            <person name="Guigo R."/>
            <person name="Alvarado L."/>
            <person name="Berlin A."/>
            <person name="Borenstein D."/>
            <person name="Chen Z."/>
            <person name="Engels R."/>
            <person name="Freedman E."/>
            <person name="Gellesch M."/>
            <person name="Goldberg J."/>
            <person name="Griggs A."/>
            <person name="Gujja S."/>
            <person name="Heiman D."/>
            <person name="Hepburn T."/>
            <person name="Howarth C."/>
            <person name="Jen D."/>
            <person name="Larson L."/>
            <person name="Lewis B."/>
            <person name="Mehta T."/>
            <person name="Park D."/>
            <person name="Pearson M."/>
            <person name="Roberts A."/>
            <person name="Saif S."/>
            <person name="Shenoy N."/>
            <person name="Sisk P."/>
            <person name="Stolte C."/>
            <person name="Sykes S."/>
            <person name="Walk T."/>
            <person name="White J."/>
            <person name="Yandava C."/>
            <person name="Burger G."/>
            <person name="Gray M.W."/>
            <person name="Holland P.W.H."/>
            <person name="King N."/>
            <person name="Lang F.B.F."/>
            <person name="Roger A.J."/>
            <person name="Ruiz-Trillo I."/>
            <person name="Lander E."/>
            <person name="Nusbaum C."/>
        </authorList>
    </citation>
    <scope>NUCLEOTIDE SEQUENCE [LARGE SCALE GENOMIC DNA]</scope>
    <source>
        <strain evidence="4">ATCC 38327</strain>
    </source>
</reference>
<feature type="coiled-coil region" evidence="1">
    <location>
        <begin position="495"/>
        <end position="529"/>
    </location>
</feature>
<feature type="region of interest" description="Disordered" evidence="2">
    <location>
        <begin position="1"/>
        <end position="41"/>
    </location>
</feature>
<sequence>MKKPGAAPSTSPSSFKFSSSRSRAAGDSADSDAGSDDNIHDHVRGLEEYARILHHELELKTKEIGDLNAQLQEEQGGGKSNAAPPPVQSKADEAKEAKIIELSKRVRKITVVLERERTKSAKLEAQVAELTQAAAAAARSPTPNSKKPKGSASRGTASPSEDQQPNRDREKLAALQRKLDEEKSITVGLRADVARLQRALAAELGDGVPLSRAVSDPTWKGRAQLITLLRDKVKKLQRRLDHAAEPTPVPTGATPVPPATGSDDGDDATPQVALLRRMEAKRRVDVADLAADNTRLRDEMAVMTKTTEALHARNRHLAAAQRDVRSKLQTIIAKSETDDKLIQALQNEIAQLKMALLRHRGAAKSAGEATTAGGNGFALSSSSGGGYLQVPTDATRPAPTPVRPTSPGAVDPAAQLELAKLRELRRVLSEDLQAKDAKLARLEIQLQQERRARAQWHPPAPGHASGPGPATAARPAGAAGSGSGPVTAVLNPTERDAYEAEVKRLRGKVDVLRDEVQVLRQTVETTNQAKERELAMYCRMLDDAKCALHLAQRSSKAAPASQKRAGGEGDVRGGVSPHHHHVAARGSSPSTLGGLDASLNGSVAGTDRMVGPTAGMVV</sequence>
<keyword evidence="1" id="KW-0175">Coiled coil</keyword>
<dbReference type="Proteomes" id="UP000054350">
    <property type="component" value="Unassembled WGS sequence"/>
</dbReference>
<feature type="region of interest" description="Disordered" evidence="2">
    <location>
        <begin position="553"/>
        <end position="618"/>
    </location>
</feature>
<dbReference type="eggNOG" id="ENOG502QSV1">
    <property type="taxonomic scope" value="Eukaryota"/>
</dbReference>
<protein>
    <submittedName>
        <fullName evidence="3">Uncharacterized protein</fullName>
    </submittedName>
</protein>
<reference evidence="3 4" key="1">
    <citation type="submission" date="2009-11" db="EMBL/GenBank/DDBJ databases">
        <title>Annotation of Allomyces macrogynus ATCC 38327.</title>
        <authorList>
            <consortium name="The Broad Institute Genome Sequencing Platform"/>
            <person name="Russ C."/>
            <person name="Cuomo C."/>
            <person name="Burger G."/>
            <person name="Gray M.W."/>
            <person name="Holland P.W.H."/>
            <person name="King N."/>
            <person name="Lang F.B.F."/>
            <person name="Roger A.J."/>
            <person name="Ruiz-Trillo I."/>
            <person name="Young S.K."/>
            <person name="Zeng Q."/>
            <person name="Gargeya S."/>
            <person name="Fitzgerald M."/>
            <person name="Haas B."/>
            <person name="Abouelleil A."/>
            <person name="Alvarado L."/>
            <person name="Arachchi H.M."/>
            <person name="Berlin A."/>
            <person name="Chapman S.B."/>
            <person name="Gearin G."/>
            <person name="Goldberg J."/>
            <person name="Griggs A."/>
            <person name="Gujja S."/>
            <person name="Hansen M."/>
            <person name="Heiman D."/>
            <person name="Howarth C."/>
            <person name="Larimer J."/>
            <person name="Lui A."/>
            <person name="MacDonald P.J.P."/>
            <person name="McCowen C."/>
            <person name="Montmayeur A."/>
            <person name="Murphy C."/>
            <person name="Neiman D."/>
            <person name="Pearson M."/>
            <person name="Priest M."/>
            <person name="Roberts A."/>
            <person name="Saif S."/>
            <person name="Shea T."/>
            <person name="Sisk P."/>
            <person name="Stolte C."/>
            <person name="Sykes S."/>
            <person name="Wortman J."/>
            <person name="Nusbaum C."/>
            <person name="Birren B."/>
        </authorList>
    </citation>
    <scope>NUCLEOTIDE SEQUENCE [LARGE SCALE GENOMIC DNA]</scope>
    <source>
        <strain evidence="3 4">ATCC 38327</strain>
    </source>
</reference>
<dbReference type="AlphaFoldDB" id="A0A0L0S1N2"/>
<feature type="compositionally biased region" description="Polar residues" evidence="2">
    <location>
        <begin position="153"/>
        <end position="163"/>
    </location>
</feature>
<accession>A0A0L0S1N2</accession>
<feature type="compositionally biased region" description="Low complexity" evidence="2">
    <location>
        <begin position="1"/>
        <end position="28"/>
    </location>
</feature>
<dbReference type="PANTHER" id="PTHR31935:SF1">
    <property type="entry name" value="COILED-COIL DOMAIN-CONTAINING PROTEIN 13"/>
    <property type="match status" value="1"/>
</dbReference>
<feature type="region of interest" description="Disordered" evidence="2">
    <location>
        <begin position="454"/>
        <end position="492"/>
    </location>
</feature>
<dbReference type="OrthoDB" id="10258312at2759"/>
<dbReference type="EMBL" id="GG745330">
    <property type="protein sequence ID" value="KNE56311.1"/>
    <property type="molecule type" value="Genomic_DNA"/>
</dbReference>
<dbReference type="VEuPathDB" id="FungiDB:AMAG_02134"/>
<feature type="region of interest" description="Disordered" evidence="2">
    <location>
        <begin position="64"/>
        <end position="95"/>
    </location>
</feature>
<evidence type="ECO:0000256" key="1">
    <source>
        <dbReference type="SAM" id="Coils"/>
    </source>
</evidence>
<evidence type="ECO:0000256" key="2">
    <source>
        <dbReference type="SAM" id="MobiDB-lite"/>
    </source>
</evidence>
<keyword evidence="4" id="KW-1185">Reference proteome</keyword>
<feature type="compositionally biased region" description="Low complexity" evidence="2">
    <location>
        <begin position="462"/>
        <end position="489"/>
    </location>
</feature>
<dbReference type="InterPro" id="IPR038929">
    <property type="entry name" value="CCDC13"/>
</dbReference>
<dbReference type="STRING" id="578462.A0A0L0S1N2"/>
<name>A0A0L0S1N2_ALLM3</name>
<organism evidence="3 4">
    <name type="scientific">Allomyces macrogynus (strain ATCC 38327)</name>
    <name type="common">Allomyces javanicus var. macrogynus</name>
    <dbReference type="NCBI Taxonomy" id="578462"/>
    <lineage>
        <taxon>Eukaryota</taxon>
        <taxon>Fungi</taxon>
        <taxon>Fungi incertae sedis</taxon>
        <taxon>Blastocladiomycota</taxon>
        <taxon>Blastocladiomycetes</taxon>
        <taxon>Blastocladiales</taxon>
        <taxon>Blastocladiaceae</taxon>
        <taxon>Allomyces</taxon>
    </lineage>
</organism>
<feature type="region of interest" description="Disordered" evidence="2">
    <location>
        <begin position="134"/>
        <end position="169"/>
    </location>
</feature>
<gene>
    <name evidence="3" type="ORF">AMAG_02134</name>
</gene>
<proteinExistence type="predicted"/>
<feature type="region of interest" description="Disordered" evidence="2">
    <location>
        <begin position="241"/>
        <end position="267"/>
    </location>
</feature>
<dbReference type="PANTHER" id="PTHR31935">
    <property type="entry name" value="COILED-COIL DOMAIN-CONTAINING PROTEIN 13"/>
    <property type="match status" value="1"/>
</dbReference>
<evidence type="ECO:0000313" key="3">
    <source>
        <dbReference type="EMBL" id="KNE56311.1"/>
    </source>
</evidence>
<feature type="coiled-coil region" evidence="1">
    <location>
        <begin position="418"/>
        <end position="452"/>
    </location>
</feature>